<evidence type="ECO:0000313" key="7">
    <source>
        <dbReference type="Proteomes" id="UP000655037"/>
    </source>
</evidence>
<evidence type="ECO:0000256" key="2">
    <source>
        <dbReference type="ARBA" id="ARBA00005695"/>
    </source>
</evidence>
<dbReference type="Gene3D" id="3.10.105.10">
    <property type="entry name" value="Dipeptide-binding Protein, Domain 3"/>
    <property type="match status" value="1"/>
</dbReference>
<evidence type="ECO:0000313" key="6">
    <source>
        <dbReference type="EMBL" id="MBF2717519.1"/>
    </source>
</evidence>
<dbReference type="SUPFAM" id="SSF53850">
    <property type="entry name" value="Periplasmic binding protein-like II"/>
    <property type="match status" value="1"/>
</dbReference>
<name>A0AAE2RHC1_AGRVI</name>
<accession>A0AAE2RHC1</accession>
<dbReference type="PIRSF" id="PIRSF002741">
    <property type="entry name" value="MppA"/>
    <property type="match status" value="1"/>
</dbReference>
<dbReference type="EMBL" id="JACXXJ020000005">
    <property type="protein sequence ID" value="MBF2717519.1"/>
    <property type="molecule type" value="Genomic_DNA"/>
</dbReference>
<dbReference type="GO" id="GO:0042884">
    <property type="term" value="P:microcin transport"/>
    <property type="evidence" value="ECO:0007669"/>
    <property type="project" value="TreeGrafter"/>
</dbReference>
<dbReference type="GO" id="GO:1904680">
    <property type="term" value="F:peptide transmembrane transporter activity"/>
    <property type="evidence" value="ECO:0007669"/>
    <property type="project" value="TreeGrafter"/>
</dbReference>
<dbReference type="Gene3D" id="3.40.190.10">
    <property type="entry name" value="Periplasmic binding protein-like II"/>
    <property type="match status" value="1"/>
</dbReference>
<dbReference type="GO" id="GO:0030288">
    <property type="term" value="C:outer membrane-bounded periplasmic space"/>
    <property type="evidence" value="ECO:0007669"/>
    <property type="project" value="TreeGrafter"/>
</dbReference>
<feature type="signal peptide" evidence="4">
    <location>
        <begin position="1"/>
        <end position="34"/>
    </location>
</feature>
<dbReference type="AlphaFoldDB" id="A0AAE2RHC1"/>
<comment type="caution">
    <text evidence="6">The sequence shown here is derived from an EMBL/GenBank/DDBJ whole genome shotgun (WGS) entry which is preliminary data.</text>
</comment>
<dbReference type="RefSeq" id="WP_194417163.1">
    <property type="nucleotide sequence ID" value="NZ_JACXXJ020000005.1"/>
</dbReference>
<dbReference type="PANTHER" id="PTHR30290">
    <property type="entry name" value="PERIPLASMIC BINDING COMPONENT OF ABC TRANSPORTER"/>
    <property type="match status" value="1"/>
</dbReference>
<dbReference type="InterPro" id="IPR039424">
    <property type="entry name" value="SBP_5"/>
</dbReference>
<proteinExistence type="inferred from homology"/>
<evidence type="ECO:0000256" key="3">
    <source>
        <dbReference type="ARBA" id="ARBA00022729"/>
    </source>
</evidence>
<gene>
    <name evidence="6" type="ORF">IEI95_025245</name>
</gene>
<keyword evidence="3 4" id="KW-0732">Signal</keyword>
<comment type="similarity">
    <text evidence="2">Belongs to the bacterial solute-binding protein 5 family.</text>
</comment>
<feature type="domain" description="Solute-binding protein family 5" evidence="5">
    <location>
        <begin position="126"/>
        <end position="540"/>
    </location>
</feature>
<sequence length="631" mass="70607">MAVIRAGAKIRALFLGPLLLGLCAAQSLTTQAFAEEPQWRHAIGLIDAPKYPEGFQRFDYVNPDAPKAGELKLSSFGSTFDTFNPIAGKGQLADGVQVLLSSPPGASLVTETLLKSSLDEDGVSYGLLAEALAYPDDVSYVKFRLRREAKWADGQPVTPDDVVFSFDAVKQLNPAAAIYYNHVVKAEKTGEREVTFTFDQKGNKELPSIVGQLDVVPKHWWQAQGPDGKPRDISKTTLEPIMGSGPYRIAGFSPGGSVRYELRDDYWGKDINVNIGYNNFRSISYTYYTDINVAFEGFRSGATDLWLENSAMRWTKSYDFPAAVQGRIKREQIPNDYRKAGLMMGFFLNTRREQFKDVNVRKALNYAFDFEELNRTAFFGLYKRIDSYFYGNDLASSGLPDGKELEILNGIKQYVSPEVFSTVYKNPVNGDPSKQRDNLRMAISLFAKAGYELRGNRMVSKATGKPFTFEILLDGPLIERVALPYSNNLRKIGIEVNVRSVDSSQFTSRLRSFDYDAIYYVAAQSTNPGNEQRDYWGSASADTTASRNYAGIKNPGIDALVDQIIFAKDRDTLIATVHALDRMLLAGAYVVPSYTRGEVWFAYWDKFAHPQNLPEFSSGFPDIWWAKQASN</sequence>
<evidence type="ECO:0000256" key="1">
    <source>
        <dbReference type="ARBA" id="ARBA00004418"/>
    </source>
</evidence>
<dbReference type="CDD" id="cd08497">
    <property type="entry name" value="MbnE-like"/>
    <property type="match status" value="1"/>
</dbReference>
<evidence type="ECO:0000256" key="4">
    <source>
        <dbReference type="SAM" id="SignalP"/>
    </source>
</evidence>
<dbReference type="PANTHER" id="PTHR30290:SF64">
    <property type="entry name" value="ABC TRANSPORTER PERIPLASMIC BINDING PROTEIN"/>
    <property type="match status" value="1"/>
</dbReference>
<protein>
    <submittedName>
        <fullName evidence="6">ABC transporter substrate-binding protein</fullName>
    </submittedName>
</protein>
<dbReference type="Proteomes" id="UP000655037">
    <property type="component" value="Unassembled WGS sequence"/>
</dbReference>
<feature type="chain" id="PRO_5041982122" evidence="4">
    <location>
        <begin position="35"/>
        <end position="631"/>
    </location>
</feature>
<dbReference type="InterPro" id="IPR030678">
    <property type="entry name" value="Peptide/Ni-bd"/>
</dbReference>
<comment type="subcellular location">
    <subcellularLocation>
        <location evidence="1">Periplasm</location>
    </subcellularLocation>
</comment>
<dbReference type="GO" id="GO:0043190">
    <property type="term" value="C:ATP-binding cassette (ABC) transporter complex"/>
    <property type="evidence" value="ECO:0007669"/>
    <property type="project" value="InterPro"/>
</dbReference>
<dbReference type="InterPro" id="IPR000914">
    <property type="entry name" value="SBP_5_dom"/>
</dbReference>
<organism evidence="6 7">
    <name type="scientific">Agrobacterium vitis</name>
    <name type="common">Rhizobium vitis</name>
    <dbReference type="NCBI Taxonomy" id="373"/>
    <lineage>
        <taxon>Bacteria</taxon>
        <taxon>Pseudomonadati</taxon>
        <taxon>Pseudomonadota</taxon>
        <taxon>Alphaproteobacteria</taxon>
        <taxon>Hyphomicrobiales</taxon>
        <taxon>Rhizobiaceae</taxon>
        <taxon>Rhizobium/Agrobacterium group</taxon>
        <taxon>Agrobacterium</taxon>
    </lineage>
</organism>
<reference evidence="6" key="1">
    <citation type="submission" date="2020-11" db="EMBL/GenBank/DDBJ databases">
        <title>Agrobacterium vitis strain K377 genome.</title>
        <authorList>
            <person name="Xi H."/>
        </authorList>
    </citation>
    <scope>NUCLEOTIDE SEQUENCE</scope>
    <source>
        <strain evidence="6">K377</strain>
    </source>
</reference>
<dbReference type="Pfam" id="PF00496">
    <property type="entry name" value="SBP_bac_5"/>
    <property type="match status" value="1"/>
</dbReference>
<dbReference type="GO" id="GO:0015833">
    <property type="term" value="P:peptide transport"/>
    <property type="evidence" value="ECO:0007669"/>
    <property type="project" value="TreeGrafter"/>
</dbReference>
<evidence type="ECO:0000259" key="5">
    <source>
        <dbReference type="Pfam" id="PF00496"/>
    </source>
</evidence>